<comment type="caution">
    <text evidence="1">The sequence shown here is derived from an EMBL/GenBank/DDBJ whole genome shotgun (WGS) entry which is preliminary data.</text>
</comment>
<evidence type="ECO:0000313" key="2">
    <source>
        <dbReference type="Proteomes" id="UP001196413"/>
    </source>
</evidence>
<evidence type="ECO:0000313" key="1">
    <source>
        <dbReference type="EMBL" id="KAJ1355183.1"/>
    </source>
</evidence>
<protein>
    <submittedName>
        <fullName evidence="1">Uncharacterized protein</fullName>
    </submittedName>
</protein>
<dbReference type="AlphaFoldDB" id="A0AAD5QKC0"/>
<keyword evidence="2" id="KW-1185">Reference proteome</keyword>
<accession>A0AAD5QKC0</accession>
<organism evidence="1 2">
    <name type="scientific">Parelaphostrongylus tenuis</name>
    <name type="common">Meningeal worm</name>
    <dbReference type="NCBI Taxonomy" id="148309"/>
    <lineage>
        <taxon>Eukaryota</taxon>
        <taxon>Metazoa</taxon>
        <taxon>Ecdysozoa</taxon>
        <taxon>Nematoda</taxon>
        <taxon>Chromadorea</taxon>
        <taxon>Rhabditida</taxon>
        <taxon>Rhabditina</taxon>
        <taxon>Rhabditomorpha</taxon>
        <taxon>Strongyloidea</taxon>
        <taxon>Metastrongylidae</taxon>
        <taxon>Parelaphostrongylus</taxon>
    </lineage>
</organism>
<name>A0AAD5QKC0_PARTN</name>
<gene>
    <name evidence="1" type="ORF">KIN20_012493</name>
</gene>
<dbReference type="Proteomes" id="UP001196413">
    <property type="component" value="Unassembled WGS sequence"/>
</dbReference>
<reference evidence="1" key="1">
    <citation type="submission" date="2021-06" db="EMBL/GenBank/DDBJ databases">
        <title>Parelaphostrongylus tenuis whole genome reference sequence.</title>
        <authorList>
            <person name="Garwood T.J."/>
            <person name="Larsen P.A."/>
            <person name="Fountain-Jones N.M."/>
            <person name="Garbe J.R."/>
            <person name="Macchietto M.G."/>
            <person name="Kania S.A."/>
            <person name="Gerhold R.W."/>
            <person name="Richards J.E."/>
            <person name="Wolf T.M."/>
        </authorList>
    </citation>
    <scope>NUCLEOTIDE SEQUENCE</scope>
    <source>
        <strain evidence="1">MNPRO001-30</strain>
        <tissue evidence="1">Meninges</tissue>
    </source>
</reference>
<sequence>MAGMTQISSNWTLTSGLSIFGEYKDKVVAFKGRLVIFSMFEATKKINGNTRFISASRSIT</sequence>
<proteinExistence type="predicted"/>
<dbReference type="EMBL" id="JAHQIW010002376">
    <property type="protein sequence ID" value="KAJ1355183.1"/>
    <property type="molecule type" value="Genomic_DNA"/>
</dbReference>